<dbReference type="PROSITE" id="PS51257">
    <property type="entry name" value="PROKAR_LIPOPROTEIN"/>
    <property type="match status" value="1"/>
</dbReference>
<feature type="region of interest" description="Disordered" evidence="1">
    <location>
        <begin position="26"/>
        <end position="47"/>
    </location>
</feature>
<comment type="caution">
    <text evidence="2">The sequence shown here is derived from an EMBL/GenBank/DDBJ whole genome shotgun (WGS) entry which is preliminary data.</text>
</comment>
<reference evidence="2" key="1">
    <citation type="journal article" date="2014" name="Front. Microbiol.">
        <title>High frequency of phylogenetically diverse reductive dehalogenase-homologous genes in deep subseafloor sedimentary metagenomes.</title>
        <authorList>
            <person name="Kawai M."/>
            <person name="Futagami T."/>
            <person name="Toyoda A."/>
            <person name="Takaki Y."/>
            <person name="Nishi S."/>
            <person name="Hori S."/>
            <person name="Arai W."/>
            <person name="Tsubouchi T."/>
            <person name="Morono Y."/>
            <person name="Uchiyama I."/>
            <person name="Ito T."/>
            <person name="Fujiyama A."/>
            <person name="Inagaki F."/>
            <person name="Takami H."/>
        </authorList>
    </citation>
    <scope>NUCLEOTIDE SEQUENCE</scope>
    <source>
        <strain evidence="2">Expedition CK06-06</strain>
    </source>
</reference>
<feature type="compositionally biased region" description="Acidic residues" evidence="1">
    <location>
        <begin position="30"/>
        <end position="47"/>
    </location>
</feature>
<organism evidence="2">
    <name type="scientific">marine sediment metagenome</name>
    <dbReference type="NCBI Taxonomy" id="412755"/>
    <lineage>
        <taxon>unclassified sequences</taxon>
        <taxon>metagenomes</taxon>
        <taxon>ecological metagenomes</taxon>
    </lineage>
</organism>
<proteinExistence type="predicted"/>
<dbReference type="EMBL" id="BARW01033131">
    <property type="protein sequence ID" value="GAJ06486.1"/>
    <property type="molecule type" value="Genomic_DNA"/>
</dbReference>
<evidence type="ECO:0000256" key="1">
    <source>
        <dbReference type="SAM" id="MobiDB-lite"/>
    </source>
</evidence>
<sequence>MKKGIIWLMLSFLLVAALVLASCAPAVPGEQEEEEEEEEEEPVGEQE</sequence>
<protein>
    <submittedName>
        <fullName evidence="2">Uncharacterized protein</fullName>
    </submittedName>
</protein>
<gene>
    <name evidence="2" type="ORF">S12H4_52255</name>
</gene>
<name>X1V2V0_9ZZZZ</name>
<accession>X1V2V0</accession>
<dbReference type="AlphaFoldDB" id="X1V2V0"/>
<feature type="non-terminal residue" evidence="2">
    <location>
        <position position="47"/>
    </location>
</feature>
<evidence type="ECO:0000313" key="2">
    <source>
        <dbReference type="EMBL" id="GAJ06486.1"/>
    </source>
</evidence>